<organism evidence="1 2">
    <name type="scientific">Marinitoga aeolica</name>
    <dbReference type="NCBI Taxonomy" id="2809031"/>
    <lineage>
        <taxon>Bacteria</taxon>
        <taxon>Thermotogati</taxon>
        <taxon>Thermotogota</taxon>
        <taxon>Thermotogae</taxon>
        <taxon>Petrotogales</taxon>
        <taxon>Petrotogaceae</taxon>
        <taxon>Marinitoga</taxon>
    </lineage>
</organism>
<dbReference type="PANTHER" id="PTHR34818">
    <property type="entry name" value="PROTEIN BLI-3"/>
    <property type="match status" value="1"/>
</dbReference>
<dbReference type="Proteomes" id="UP001232493">
    <property type="component" value="Chromosome"/>
</dbReference>
<dbReference type="EMBL" id="CP069362">
    <property type="protein sequence ID" value="WGS64979.1"/>
    <property type="molecule type" value="Genomic_DNA"/>
</dbReference>
<gene>
    <name evidence="1" type="ORF">JRV97_00030</name>
</gene>
<dbReference type="PANTHER" id="PTHR34818:SF1">
    <property type="entry name" value="PROTEIN BLI-3"/>
    <property type="match status" value="1"/>
</dbReference>
<dbReference type="SUPFAM" id="SSF50475">
    <property type="entry name" value="FMN-binding split barrel"/>
    <property type="match status" value="1"/>
</dbReference>
<accession>A0ABY8PQR3</accession>
<proteinExistence type="predicted"/>
<sequence length="147" mass="17220">MDKNDVMEKLGKLLSETKTGVLGWVNKEGYPELRWMSPCLMPYNKECTYAVTLEDFPKVNDLKTNDKVQWLIQNRDLTEVINIYGKMNIIEDALFKSEVLENLSSNLVAIWKLEDDAEFVVLETVIEEIVYYDTMKGIKERINFREE</sequence>
<reference evidence="1 2" key="1">
    <citation type="submission" date="2021-02" db="EMBL/GenBank/DDBJ databases">
        <title>Characterization of Marinitoga sp. nov. str. BP5-C20A.</title>
        <authorList>
            <person name="Erauso G."/>
            <person name="Postec A."/>
        </authorList>
    </citation>
    <scope>NUCLEOTIDE SEQUENCE [LARGE SCALE GENOMIC DNA]</scope>
    <source>
        <strain evidence="1 2">BP5-C20A</strain>
    </source>
</reference>
<name>A0ABY8PQR3_9BACT</name>
<dbReference type="Gene3D" id="2.30.110.10">
    <property type="entry name" value="Electron Transport, Fmn-binding Protein, Chain A"/>
    <property type="match status" value="1"/>
</dbReference>
<protein>
    <submittedName>
        <fullName evidence="1">Pyridoxamine 5'-phosphate oxidase family protein</fullName>
    </submittedName>
</protein>
<evidence type="ECO:0000313" key="1">
    <source>
        <dbReference type="EMBL" id="WGS64979.1"/>
    </source>
</evidence>
<evidence type="ECO:0000313" key="2">
    <source>
        <dbReference type="Proteomes" id="UP001232493"/>
    </source>
</evidence>
<dbReference type="InterPro" id="IPR052917">
    <property type="entry name" value="Stress-Dev_Protein"/>
</dbReference>
<keyword evidence="2" id="KW-1185">Reference proteome</keyword>
<dbReference type="RefSeq" id="WP_280999033.1">
    <property type="nucleotide sequence ID" value="NZ_CP069362.1"/>
</dbReference>
<dbReference type="InterPro" id="IPR012349">
    <property type="entry name" value="Split_barrel_FMN-bd"/>
</dbReference>